<proteinExistence type="predicted"/>
<dbReference type="AlphaFoldDB" id="A0A9W9QFV1"/>
<evidence type="ECO:0000256" key="3">
    <source>
        <dbReference type="ARBA" id="ARBA00023125"/>
    </source>
</evidence>
<reference evidence="7" key="2">
    <citation type="journal article" date="2023" name="IMA Fungus">
        <title>Comparative genomic study of the Penicillium genus elucidates a diverse pangenome and 15 lateral gene transfer events.</title>
        <authorList>
            <person name="Petersen C."/>
            <person name="Sorensen T."/>
            <person name="Nielsen M.R."/>
            <person name="Sondergaard T.E."/>
            <person name="Sorensen J.L."/>
            <person name="Fitzpatrick D.A."/>
            <person name="Frisvad J.C."/>
            <person name="Nielsen K.L."/>
        </authorList>
    </citation>
    <scope>NUCLEOTIDE SEQUENCE</scope>
    <source>
        <strain evidence="7">IBT 35673</strain>
    </source>
</reference>
<dbReference type="GO" id="GO:0003677">
    <property type="term" value="F:DNA binding"/>
    <property type="evidence" value="ECO:0007669"/>
    <property type="project" value="UniProtKB-KW"/>
</dbReference>
<gene>
    <name evidence="7" type="ORF">N7452_006995</name>
</gene>
<dbReference type="InterPro" id="IPR036864">
    <property type="entry name" value="Zn2-C6_fun-type_DNA-bd_sf"/>
</dbReference>
<keyword evidence="4" id="KW-0804">Transcription</keyword>
<evidence type="ECO:0000256" key="2">
    <source>
        <dbReference type="ARBA" id="ARBA00023015"/>
    </source>
</evidence>
<evidence type="ECO:0000256" key="5">
    <source>
        <dbReference type="ARBA" id="ARBA00023242"/>
    </source>
</evidence>
<dbReference type="SUPFAM" id="SSF57701">
    <property type="entry name" value="Zn2/Cys6 DNA-binding domain"/>
    <property type="match status" value="1"/>
</dbReference>
<accession>A0A9W9QFV1</accession>
<dbReference type="Proteomes" id="UP001147695">
    <property type="component" value="Unassembled WGS sequence"/>
</dbReference>
<name>A0A9W9QFV1_PENBR</name>
<keyword evidence="1" id="KW-0479">Metal-binding</keyword>
<keyword evidence="3" id="KW-0238">DNA-binding</keyword>
<dbReference type="InterPro" id="IPR001138">
    <property type="entry name" value="Zn2Cys6_DnaBD"/>
</dbReference>
<dbReference type="Pfam" id="PF00172">
    <property type="entry name" value="Zn_clus"/>
    <property type="match status" value="1"/>
</dbReference>
<dbReference type="Pfam" id="PF04082">
    <property type="entry name" value="Fungal_trans"/>
    <property type="match status" value="1"/>
</dbReference>
<feature type="domain" description="Zn(2)-C6 fungal-type" evidence="6">
    <location>
        <begin position="46"/>
        <end position="76"/>
    </location>
</feature>
<comment type="caution">
    <text evidence="7">The sequence shown here is derived from an EMBL/GenBank/DDBJ whole genome shotgun (WGS) entry which is preliminary data.</text>
</comment>
<evidence type="ECO:0000256" key="1">
    <source>
        <dbReference type="ARBA" id="ARBA00022723"/>
    </source>
</evidence>
<dbReference type="CDD" id="cd00067">
    <property type="entry name" value="GAL4"/>
    <property type="match status" value="1"/>
</dbReference>
<dbReference type="PANTHER" id="PTHR47431:SF4">
    <property type="entry name" value="ZN(II)2CYS6 TRANSCRIPTION FACTOR (EUROFUNG)"/>
    <property type="match status" value="1"/>
</dbReference>
<evidence type="ECO:0000313" key="8">
    <source>
        <dbReference type="Proteomes" id="UP001147695"/>
    </source>
</evidence>
<evidence type="ECO:0000256" key="4">
    <source>
        <dbReference type="ARBA" id="ARBA00023163"/>
    </source>
</evidence>
<dbReference type="Gene3D" id="4.10.240.10">
    <property type="entry name" value="Zn(2)-C6 fungal-type DNA-binding domain"/>
    <property type="match status" value="1"/>
</dbReference>
<dbReference type="PROSITE" id="PS50048">
    <property type="entry name" value="ZN2_CY6_FUNGAL_2"/>
    <property type="match status" value="1"/>
</dbReference>
<organism evidence="7 8">
    <name type="scientific">Penicillium brevicompactum</name>
    <dbReference type="NCBI Taxonomy" id="5074"/>
    <lineage>
        <taxon>Eukaryota</taxon>
        <taxon>Fungi</taxon>
        <taxon>Dikarya</taxon>
        <taxon>Ascomycota</taxon>
        <taxon>Pezizomycotina</taxon>
        <taxon>Eurotiomycetes</taxon>
        <taxon>Eurotiomycetidae</taxon>
        <taxon>Eurotiales</taxon>
        <taxon>Aspergillaceae</taxon>
        <taxon>Penicillium</taxon>
    </lineage>
</organism>
<dbReference type="EMBL" id="JAPZBQ010000004">
    <property type="protein sequence ID" value="KAJ5334592.1"/>
    <property type="molecule type" value="Genomic_DNA"/>
</dbReference>
<sequence length="438" mass="49287">MGHRRNVPAHLTHTFDVAFGPILTPRKLMDSKGSSQGLRATRSSLACLPCRSRHLKCDGKKPCCDRCSDTNNECRYAQSRRGGLDRAALAERRQRLIMGSNNRLVAQRSPAKETAWQSANGVGLCPELDPHHQHSVLDLIAPAGNGEMPLLVASNAYLINVETDPLVDSYYKTFHICHPFVLPKSHLKRLCQDPSKQQEFAPLIAALRLIGNIYKEHEWSIPLKEQLEASITQADDSNSILVPCRLLYSMALFWHEYKDEAKFQMDMANKLAIELQMFHLEFAATHDADDPVLRESWRRTWWMLYIVETYYAGTLGTMNFRAVNIDATVELPCDESDYESGNIPVPKTIHEFNCREFGPKDTHFSSFAYLIGAVQCAASAISTIPTVATKEDSTYIIQAADSSLDGWRLLLPSDRKQVMNAAGEVDELMFQAHLLIHV</sequence>
<keyword evidence="5" id="KW-0539">Nucleus</keyword>
<dbReference type="InterPro" id="IPR007219">
    <property type="entry name" value="XnlR_reg_dom"/>
</dbReference>
<dbReference type="CDD" id="cd12148">
    <property type="entry name" value="fungal_TF_MHR"/>
    <property type="match status" value="1"/>
</dbReference>
<dbReference type="SMART" id="SM00066">
    <property type="entry name" value="GAL4"/>
    <property type="match status" value="1"/>
</dbReference>
<reference evidence="7" key="1">
    <citation type="submission" date="2022-12" db="EMBL/GenBank/DDBJ databases">
        <authorList>
            <person name="Petersen C."/>
        </authorList>
    </citation>
    <scope>NUCLEOTIDE SEQUENCE</scope>
    <source>
        <strain evidence="7">IBT 35673</strain>
    </source>
</reference>
<keyword evidence="2" id="KW-0805">Transcription regulation</keyword>
<protein>
    <recommendedName>
        <fullName evidence="6">Zn(2)-C6 fungal-type domain-containing protein</fullName>
    </recommendedName>
</protein>
<evidence type="ECO:0000313" key="7">
    <source>
        <dbReference type="EMBL" id="KAJ5334592.1"/>
    </source>
</evidence>
<dbReference type="GO" id="GO:0008270">
    <property type="term" value="F:zinc ion binding"/>
    <property type="evidence" value="ECO:0007669"/>
    <property type="project" value="InterPro"/>
</dbReference>
<dbReference type="GO" id="GO:0000981">
    <property type="term" value="F:DNA-binding transcription factor activity, RNA polymerase II-specific"/>
    <property type="evidence" value="ECO:0007669"/>
    <property type="project" value="InterPro"/>
</dbReference>
<dbReference type="PANTHER" id="PTHR47431">
    <property type="entry name" value="ZN(II)2CYS6 TRANSCRIPTION FACTOR (EUROFUNG)-RELATED"/>
    <property type="match status" value="1"/>
</dbReference>
<evidence type="ECO:0000259" key="6">
    <source>
        <dbReference type="PROSITE" id="PS50048"/>
    </source>
</evidence>
<dbReference type="GO" id="GO:0006351">
    <property type="term" value="P:DNA-templated transcription"/>
    <property type="evidence" value="ECO:0007669"/>
    <property type="project" value="InterPro"/>
</dbReference>
<dbReference type="PROSITE" id="PS00463">
    <property type="entry name" value="ZN2_CY6_FUNGAL_1"/>
    <property type="match status" value="1"/>
</dbReference>